<dbReference type="SUPFAM" id="SSF55811">
    <property type="entry name" value="Nudix"/>
    <property type="match status" value="1"/>
</dbReference>
<dbReference type="PROSITE" id="PS51462">
    <property type="entry name" value="NUDIX"/>
    <property type="match status" value="1"/>
</dbReference>
<dbReference type="Gene3D" id="3.90.79.10">
    <property type="entry name" value="Nucleoside Triphosphate Pyrophosphohydrolase"/>
    <property type="match status" value="1"/>
</dbReference>
<dbReference type="GO" id="GO:0016787">
    <property type="term" value="F:hydrolase activity"/>
    <property type="evidence" value="ECO:0007669"/>
    <property type="project" value="UniProtKB-KW"/>
</dbReference>
<accession>A0AAV2VM12</accession>
<dbReference type="RefSeq" id="WP_022610965.1">
    <property type="nucleotide sequence ID" value="NZ_LK391965.1"/>
</dbReference>
<proteinExistence type="predicted"/>
<reference evidence="2 3" key="1">
    <citation type="journal article" date="2013" name="ISME J.">
        <title>Comparative genomics of pathogenic lineages of Vibrio nigripulchritudo identifies virulence-associated traits.</title>
        <authorList>
            <person name="Goudenege D."/>
            <person name="Labreuche Y."/>
            <person name="Krin E."/>
            <person name="Ansquer D."/>
            <person name="Mangenot S."/>
            <person name="Calteau A."/>
            <person name="Medigue C."/>
            <person name="Mazel D."/>
            <person name="Polz M.F."/>
            <person name="Le Roux F."/>
        </authorList>
    </citation>
    <scope>NUCLEOTIDE SEQUENCE [LARGE SCALE GENOMIC DNA]</scope>
    <source>
        <strain evidence="2 3">SOn1</strain>
    </source>
</reference>
<gene>
    <name evidence="2" type="ORF">VIBNISOn1_1520036</name>
</gene>
<sequence length="148" mass="16775">MNINKTLIENRKAKACPLVLRQGSKGLEILVFRHPLAGVQLVKGTIEPTDASIEQAALRELAEESGIEDVSRVSYLNEWSSGYEGQVWYFVLCDCNALPEQWTFYTQDDGGHEFEFYWHSLSDSLSCQSHPVFERAICYVREALAANK</sequence>
<evidence type="ECO:0000259" key="1">
    <source>
        <dbReference type="PROSITE" id="PS51462"/>
    </source>
</evidence>
<organism evidence="2 3">
    <name type="scientific">Vibrio nigripulchritudo SOn1</name>
    <dbReference type="NCBI Taxonomy" id="1238450"/>
    <lineage>
        <taxon>Bacteria</taxon>
        <taxon>Pseudomonadati</taxon>
        <taxon>Pseudomonadota</taxon>
        <taxon>Gammaproteobacteria</taxon>
        <taxon>Vibrionales</taxon>
        <taxon>Vibrionaceae</taxon>
        <taxon>Vibrio</taxon>
    </lineage>
</organism>
<dbReference type="InterPro" id="IPR000086">
    <property type="entry name" value="NUDIX_hydrolase_dom"/>
</dbReference>
<dbReference type="CDD" id="cd04663">
    <property type="entry name" value="NUDIX_Hydrolase"/>
    <property type="match status" value="1"/>
</dbReference>
<dbReference type="EMBL" id="CAOF01000060">
    <property type="protein sequence ID" value="CCO45526.1"/>
    <property type="molecule type" value="Genomic_DNA"/>
</dbReference>
<dbReference type="AlphaFoldDB" id="A0AAV2VM12"/>
<dbReference type="Pfam" id="PF00293">
    <property type="entry name" value="NUDIX"/>
    <property type="match status" value="1"/>
</dbReference>
<dbReference type="Proteomes" id="UP000018211">
    <property type="component" value="Unassembled WGS sequence"/>
</dbReference>
<protein>
    <submittedName>
        <fullName evidence="2">NUDIX hydrolase</fullName>
    </submittedName>
</protein>
<comment type="caution">
    <text evidence="2">The sequence shown here is derived from an EMBL/GenBank/DDBJ whole genome shotgun (WGS) entry which is preliminary data.</text>
</comment>
<dbReference type="InterPro" id="IPR015797">
    <property type="entry name" value="NUDIX_hydrolase-like_dom_sf"/>
</dbReference>
<name>A0AAV2VM12_9VIBR</name>
<evidence type="ECO:0000313" key="3">
    <source>
        <dbReference type="Proteomes" id="UP000018211"/>
    </source>
</evidence>
<keyword evidence="2" id="KW-0378">Hydrolase</keyword>
<evidence type="ECO:0000313" key="2">
    <source>
        <dbReference type="EMBL" id="CCO45526.1"/>
    </source>
</evidence>
<feature type="domain" description="Nudix hydrolase" evidence="1">
    <location>
        <begin position="9"/>
        <end position="144"/>
    </location>
</feature>